<reference evidence="1" key="1">
    <citation type="journal article" date="2023" name="PeerJ">
        <title>Selection and evaluation of lactic acid bacteria from chicken feces in Thailand as potential probiotics.</title>
        <authorList>
            <person name="Khurajog B."/>
            <person name="Disastra Y."/>
            <person name="Lawwyne L.D."/>
            <person name="Sirichokchatchawan W."/>
            <person name="Niyomtham W."/>
            <person name="Yindee J."/>
            <person name="Hampson D.J."/>
            <person name="Prapasarakul N."/>
        </authorList>
    </citation>
    <scope>NUCLEOTIDE SEQUENCE</scope>
    <source>
        <strain evidence="1">BF9</strain>
    </source>
</reference>
<gene>
    <name evidence="1" type="ORF">R0G89_00455</name>
</gene>
<proteinExistence type="predicted"/>
<sequence length="310" mass="35910">MDKQKTQPTNTKATNEFKQNMLKVQDELNEGLKKGQHYAELMQVLTTTTDPEELLSATRQLASFEVDTAAVVFPKKFAASDYYLIFMSRLLELNGLTNQFRSVMTEAGGHPVMHHQWPGTEQTFRFEKNGEHLAYVEQTSHQIIFRLNLEKQTMSFDTETINNLYFLSGSETDSQSALKKQVASFIKFGQLLERDYNFQVDFNMFDARNEKTYVFEGTGLDSSILDELFVSAAQNHYILYNADEFLGAFLRLKSNVMLTIFEMSASDHQWAMRVQDQEEQYSLFDVLKDYAFLNDWYVNNIGDLKLKMIL</sequence>
<organism evidence="1 2">
    <name type="scientific">Pediococcus acidilactici</name>
    <dbReference type="NCBI Taxonomy" id="1254"/>
    <lineage>
        <taxon>Bacteria</taxon>
        <taxon>Bacillati</taxon>
        <taxon>Bacillota</taxon>
        <taxon>Bacilli</taxon>
        <taxon>Lactobacillales</taxon>
        <taxon>Lactobacillaceae</taxon>
        <taxon>Pediococcus</taxon>
        <taxon>Pediococcus acidilactici group</taxon>
    </lineage>
</organism>
<dbReference type="GeneID" id="57365702"/>
<name>A0AAW8YBL2_PEDAC</name>
<comment type="caution">
    <text evidence="1">The sequence shown here is derived from an EMBL/GenBank/DDBJ whole genome shotgun (WGS) entry which is preliminary data.</text>
</comment>
<accession>A0AAW8YBL2</accession>
<evidence type="ECO:0000313" key="2">
    <source>
        <dbReference type="Proteomes" id="UP001280897"/>
    </source>
</evidence>
<dbReference type="RefSeq" id="WP_008841390.1">
    <property type="nucleotide sequence ID" value="NZ_CP050079.1"/>
</dbReference>
<dbReference type="AlphaFoldDB" id="A0AAW8YBL2"/>
<evidence type="ECO:0000313" key="1">
    <source>
        <dbReference type="EMBL" id="MDV2620207.1"/>
    </source>
</evidence>
<reference evidence="1" key="2">
    <citation type="submission" date="2023-10" db="EMBL/GenBank/DDBJ databases">
        <authorList>
            <person name="Khurajog B."/>
        </authorList>
    </citation>
    <scope>NUCLEOTIDE SEQUENCE</scope>
    <source>
        <strain evidence="1">BF9</strain>
    </source>
</reference>
<protein>
    <submittedName>
        <fullName evidence="1">Uncharacterized protein</fullName>
    </submittedName>
</protein>
<dbReference type="Proteomes" id="UP001280897">
    <property type="component" value="Unassembled WGS sequence"/>
</dbReference>
<dbReference type="EMBL" id="JAWJAV010000001">
    <property type="protein sequence ID" value="MDV2620207.1"/>
    <property type="molecule type" value="Genomic_DNA"/>
</dbReference>